<sequence>MIKTLSTVAILTAVLASPVFAQDEAAPHKTVHALRHYRGTYNQATEPAIVNPRAPNTGSYFDRSYDPSRIGDHDPNFNPPS</sequence>
<dbReference type="AlphaFoldDB" id="A0A1M7TXS1"/>
<feature type="region of interest" description="Disordered" evidence="1">
    <location>
        <begin position="45"/>
        <end position="81"/>
    </location>
</feature>
<keyword evidence="2" id="KW-0732">Signal</keyword>
<protein>
    <submittedName>
        <fullName evidence="3">Uncharacterized protein</fullName>
    </submittedName>
</protein>
<reference evidence="4" key="1">
    <citation type="submission" date="2016-11" db="EMBL/GenBank/DDBJ databases">
        <authorList>
            <person name="Varghese N."/>
            <person name="Submissions S."/>
        </authorList>
    </citation>
    <scope>NUCLEOTIDE SEQUENCE [LARGE SCALE GENOMIC DNA]</scope>
    <source>
        <strain evidence="4">GAS401</strain>
    </source>
</reference>
<evidence type="ECO:0000313" key="4">
    <source>
        <dbReference type="Proteomes" id="UP000184096"/>
    </source>
</evidence>
<name>A0A1M7TXS1_9BRAD</name>
<dbReference type="Proteomes" id="UP000184096">
    <property type="component" value="Chromosome I"/>
</dbReference>
<evidence type="ECO:0000256" key="2">
    <source>
        <dbReference type="SAM" id="SignalP"/>
    </source>
</evidence>
<feature type="chain" id="PRO_5013020429" evidence="2">
    <location>
        <begin position="22"/>
        <end position="81"/>
    </location>
</feature>
<organism evidence="3 4">
    <name type="scientific">Bradyrhizobium erythrophlei</name>
    <dbReference type="NCBI Taxonomy" id="1437360"/>
    <lineage>
        <taxon>Bacteria</taxon>
        <taxon>Pseudomonadati</taxon>
        <taxon>Pseudomonadota</taxon>
        <taxon>Alphaproteobacteria</taxon>
        <taxon>Hyphomicrobiales</taxon>
        <taxon>Nitrobacteraceae</taxon>
        <taxon>Bradyrhizobium</taxon>
    </lineage>
</organism>
<dbReference type="RefSeq" id="WP_072818641.1">
    <property type="nucleotide sequence ID" value="NZ_LT670849.1"/>
</dbReference>
<feature type="compositionally biased region" description="Basic and acidic residues" evidence="1">
    <location>
        <begin position="63"/>
        <end position="75"/>
    </location>
</feature>
<proteinExistence type="predicted"/>
<feature type="signal peptide" evidence="2">
    <location>
        <begin position="1"/>
        <end position="21"/>
    </location>
</feature>
<gene>
    <name evidence="3" type="ORF">SAMN05444170_2960</name>
</gene>
<dbReference type="EMBL" id="LT670849">
    <property type="protein sequence ID" value="SHN75443.1"/>
    <property type="molecule type" value="Genomic_DNA"/>
</dbReference>
<keyword evidence="4" id="KW-1185">Reference proteome</keyword>
<evidence type="ECO:0000256" key="1">
    <source>
        <dbReference type="SAM" id="MobiDB-lite"/>
    </source>
</evidence>
<accession>A0A1M7TXS1</accession>
<evidence type="ECO:0000313" key="3">
    <source>
        <dbReference type="EMBL" id="SHN75443.1"/>
    </source>
</evidence>